<reference evidence="3" key="1">
    <citation type="submission" date="2016-09" db="EMBL/GenBank/DDBJ databases">
        <authorList>
            <person name="Greninger A.L."/>
            <person name="Jerome K.R."/>
            <person name="Mcnair B."/>
            <person name="Wallis C."/>
            <person name="Fang F."/>
        </authorList>
    </citation>
    <scope>NUCLEOTIDE SEQUENCE [LARGE SCALE GENOMIC DNA]</scope>
    <source>
        <strain evidence="3">M7</strain>
    </source>
</reference>
<evidence type="ECO:0008006" key="4">
    <source>
        <dbReference type="Google" id="ProtNLM"/>
    </source>
</evidence>
<feature type="compositionally biased region" description="Basic residues" evidence="1">
    <location>
        <begin position="110"/>
        <end position="121"/>
    </location>
</feature>
<dbReference type="EMBL" id="MIGZ01000129">
    <property type="protein sequence ID" value="ODQ86964.1"/>
    <property type="molecule type" value="Genomic_DNA"/>
</dbReference>
<proteinExistence type="predicted"/>
<evidence type="ECO:0000313" key="3">
    <source>
        <dbReference type="Proteomes" id="UP000094243"/>
    </source>
</evidence>
<dbReference type="Proteomes" id="UP000094243">
    <property type="component" value="Unassembled WGS sequence"/>
</dbReference>
<gene>
    <name evidence="2" type="ORF">BHQ17_19245</name>
</gene>
<evidence type="ECO:0000256" key="1">
    <source>
        <dbReference type="SAM" id="MobiDB-lite"/>
    </source>
</evidence>
<comment type="caution">
    <text evidence="2">The sequence shown here is derived from an EMBL/GenBank/DDBJ whole genome shotgun (WGS) entry which is preliminary data.</text>
</comment>
<dbReference type="RefSeq" id="WP_069406753.1">
    <property type="nucleotide sequence ID" value="NZ_MIGZ01000129.1"/>
</dbReference>
<feature type="compositionally biased region" description="Low complexity" evidence="1">
    <location>
        <begin position="93"/>
        <end position="109"/>
    </location>
</feature>
<dbReference type="AlphaFoldDB" id="A0A1E3RAU8"/>
<feature type="region of interest" description="Disordered" evidence="1">
    <location>
        <begin position="83"/>
        <end position="121"/>
    </location>
</feature>
<evidence type="ECO:0000313" key="2">
    <source>
        <dbReference type="EMBL" id="ODQ86964.1"/>
    </source>
</evidence>
<protein>
    <recommendedName>
        <fullName evidence="4">Phasin domain-containing protein</fullName>
    </recommendedName>
</protein>
<name>A0A1E3RAU8_9MYCO</name>
<sequence length="121" mass="13122">MSKTAQIDEMVRAQTMDVVRRAQDAAVKVVTAWTENASSIPGLVKFTEQWPTVIDSGFDFAQQLLDSQREFAGRLVAVTAREADARPKKTTPRKAAAPKAVTAKPAAAKATKRPARKVTAK</sequence>
<accession>A0A1E3RAU8</accession>
<keyword evidence="3" id="KW-1185">Reference proteome</keyword>
<organism evidence="2 3">
    <name type="scientific">Mycolicibacterium holsaticum</name>
    <dbReference type="NCBI Taxonomy" id="152142"/>
    <lineage>
        <taxon>Bacteria</taxon>
        <taxon>Bacillati</taxon>
        <taxon>Actinomycetota</taxon>
        <taxon>Actinomycetes</taxon>
        <taxon>Mycobacteriales</taxon>
        <taxon>Mycobacteriaceae</taxon>
        <taxon>Mycolicibacterium</taxon>
    </lineage>
</organism>